<evidence type="ECO:0000256" key="1">
    <source>
        <dbReference type="SAM" id="MobiDB-lite"/>
    </source>
</evidence>
<dbReference type="EMBL" id="CP072756">
    <property type="protein sequence ID" value="QUC20453.1"/>
    <property type="molecule type" value="Genomic_DNA"/>
</dbReference>
<keyword evidence="3" id="KW-1185">Reference proteome</keyword>
<dbReference type="RefSeq" id="XP_042998126.1">
    <property type="nucleotide sequence ID" value="XM_043142192.1"/>
</dbReference>
<feature type="compositionally biased region" description="Basic residues" evidence="1">
    <location>
        <begin position="94"/>
        <end position="112"/>
    </location>
</feature>
<accession>A0A8E5HSA3</accession>
<name>A0A8E5HSA3_USTVR</name>
<dbReference type="KEGG" id="uvi:66065472"/>
<reference evidence="2" key="1">
    <citation type="submission" date="2020-03" db="EMBL/GenBank/DDBJ databases">
        <title>A mixture of massive structural variations and highly conserved coding sequences in Ustilaginoidea virens genome.</title>
        <authorList>
            <person name="Zhang K."/>
            <person name="Zhao Z."/>
            <person name="Zhang Z."/>
            <person name="Li Y."/>
            <person name="Hsiang T."/>
            <person name="Sun W."/>
        </authorList>
    </citation>
    <scope>NUCLEOTIDE SEQUENCE</scope>
    <source>
        <strain evidence="2">UV-8b</strain>
    </source>
</reference>
<sequence>MTAEGDALYYTFRILAHFQRRVYQTVPSSPHAKAKQAERDACTCIYSGQSDAGHLKVLRTSPPILMCFAISTQLSRLDSYPQDAVGQIKEKTRAKGKAKRRKKKICRKDRIN</sequence>
<feature type="region of interest" description="Disordered" evidence="1">
    <location>
        <begin position="89"/>
        <end position="112"/>
    </location>
</feature>
<dbReference type="Proteomes" id="UP000027002">
    <property type="component" value="Chromosome 4"/>
</dbReference>
<dbReference type="GeneID" id="66065472"/>
<dbReference type="AlphaFoldDB" id="A0A8E5HSA3"/>
<evidence type="ECO:0000313" key="3">
    <source>
        <dbReference type="Proteomes" id="UP000027002"/>
    </source>
</evidence>
<protein>
    <submittedName>
        <fullName evidence="2">Uncharacterized protein</fullName>
    </submittedName>
</protein>
<proteinExistence type="predicted"/>
<evidence type="ECO:0000313" key="2">
    <source>
        <dbReference type="EMBL" id="QUC20453.1"/>
    </source>
</evidence>
<organism evidence="2 3">
    <name type="scientific">Ustilaginoidea virens</name>
    <name type="common">Rice false smut fungus</name>
    <name type="synonym">Villosiclava virens</name>
    <dbReference type="NCBI Taxonomy" id="1159556"/>
    <lineage>
        <taxon>Eukaryota</taxon>
        <taxon>Fungi</taxon>
        <taxon>Dikarya</taxon>
        <taxon>Ascomycota</taxon>
        <taxon>Pezizomycotina</taxon>
        <taxon>Sordariomycetes</taxon>
        <taxon>Hypocreomycetidae</taxon>
        <taxon>Hypocreales</taxon>
        <taxon>Clavicipitaceae</taxon>
        <taxon>Ustilaginoidea</taxon>
    </lineage>
</organism>
<gene>
    <name evidence="2" type="ORF">UV8b_04694</name>
</gene>